<evidence type="ECO:0000313" key="1">
    <source>
        <dbReference type="EMBL" id="PIO74819.1"/>
    </source>
</evidence>
<gene>
    <name evidence="1" type="ORF">TELCIR_03166</name>
</gene>
<dbReference type="Proteomes" id="UP000230423">
    <property type="component" value="Unassembled WGS sequence"/>
</dbReference>
<protein>
    <submittedName>
        <fullName evidence="1">Uncharacterized protein</fullName>
    </submittedName>
</protein>
<proteinExistence type="predicted"/>
<organism evidence="1 2">
    <name type="scientific">Teladorsagia circumcincta</name>
    <name type="common">Brown stomach worm</name>
    <name type="synonym">Ostertagia circumcincta</name>
    <dbReference type="NCBI Taxonomy" id="45464"/>
    <lineage>
        <taxon>Eukaryota</taxon>
        <taxon>Metazoa</taxon>
        <taxon>Ecdysozoa</taxon>
        <taxon>Nematoda</taxon>
        <taxon>Chromadorea</taxon>
        <taxon>Rhabditida</taxon>
        <taxon>Rhabditina</taxon>
        <taxon>Rhabditomorpha</taxon>
        <taxon>Strongyloidea</taxon>
        <taxon>Trichostrongylidae</taxon>
        <taxon>Teladorsagia</taxon>
    </lineage>
</organism>
<accession>A0A2G9UX22</accession>
<evidence type="ECO:0000313" key="2">
    <source>
        <dbReference type="Proteomes" id="UP000230423"/>
    </source>
</evidence>
<reference evidence="1 2" key="1">
    <citation type="submission" date="2015-09" db="EMBL/GenBank/DDBJ databases">
        <title>Draft genome of the parasitic nematode Teladorsagia circumcincta isolate WARC Sus (inbred).</title>
        <authorList>
            <person name="Mitreva M."/>
        </authorList>
    </citation>
    <scope>NUCLEOTIDE SEQUENCE [LARGE SCALE GENOMIC DNA]</scope>
    <source>
        <strain evidence="1 2">S</strain>
    </source>
</reference>
<dbReference type="EMBL" id="KZ345217">
    <property type="protein sequence ID" value="PIO74819.1"/>
    <property type="molecule type" value="Genomic_DNA"/>
</dbReference>
<dbReference type="OrthoDB" id="6750756at2759"/>
<sequence>MDEMVNELNVEISKIGSEMNMSKTQVMLNHCCDTGTIEVAGKALERLESYVYLGRELIMTNNTALEIDRRRRSSWAAFGSIREMHLAKAFERNCWTLQQGKAPTYKTNMIQINAKERPRFHDTERRQTSEAHLVKVSDVNDNHA</sequence>
<name>A0A2G9UX22_TELCI</name>
<dbReference type="AlphaFoldDB" id="A0A2G9UX22"/>
<keyword evidence="2" id="KW-1185">Reference proteome</keyword>